<accession>A0A679IJ29</accession>
<name>A0A679IJ29_9ENTE</name>
<evidence type="ECO:0008006" key="3">
    <source>
        <dbReference type="Google" id="ProtNLM"/>
    </source>
</evidence>
<reference evidence="1 2" key="1">
    <citation type="submission" date="2020-02" db="EMBL/GenBank/DDBJ databases">
        <title>Characterization of vanA genotype vancomycin-resistant Enterococcus saigonensis VE80.</title>
        <authorList>
            <person name="Harada T."/>
            <person name="Motooka D."/>
            <person name="Nakamura S."/>
            <person name="Yamamoto Y."/>
            <person name="Kawahara R."/>
            <person name="Kawatsu K."/>
        </authorList>
    </citation>
    <scope>NUCLEOTIDE SEQUENCE [LARGE SCALE GENOMIC DNA]</scope>
    <source>
        <strain evidence="1 2">VE80</strain>
    </source>
</reference>
<dbReference type="Proteomes" id="UP000502998">
    <property type="component" value="Chromosome"/>
</dbReference>
<sequence>MEKISQSHHFKIFYGATLTHAQQSFQRELQYFTADVGKITLTPNFIPYLSLTENLLMGFPNKIYKQKITDLPLAKELQITDSLLTKELTNLTTTEMIQLQLFRALLANNKIICLEDITNALTIPERQQLFNLFRDLIEKDQVVICLLTTDKTLVDNLKQITL</sequence>
<dbReference type="Gene3D" id="3.40.50.300">
    <property type="entry name" value="P-loop containing nucleotide triphosphate hydrolases"/>
    <property type="match status" value="1"/>
</dbReference>
<organism evidence="1 2">
    <name type="scientific">Enterococcus saigonensis</name>
    <dbReference type="NCBI Taxonomy" id="1805431"/>
    <lineage>
        <taxon>Bacteria</taxon>
        <taxon>Bacillati</taxon>
        <taxon>Bacillota</taxon>
        <taxon>Bacilli</taxon>
        <taxon>Lactobacillales</taxon>
        <taxon>Enterococcaceae</taxon>
        <taxon>Enterococcus</taxon>
    </lineage>
</organism>
<protein>
    <recommendedName>
        <fullName evidence="3">ABC transporter domain-containing protein</fullName>
    </recommendedName>
</protein>
<keyword evidence="2" id="KW-1185">Reference proteome</keyword>
<dbReference type="SUPFAM" id="SSF52540">
    <property type="entry name" value="P-loop containing nucleoside triphosphate hydrolases"/>
    <property type="match status" value="1"/>
</dbReference>
<dbReference type="KEGG" id="esg:EsVE80_16250"/>
<evidence type="ECO:0000313" key="2">
    <source>
        <dbReference type="Proteomes" id="UP000502998"/>
    </source>
</evidence>
<dbReference type="InterPro" id="IPR027417">
    <property type="entry name" value="P-loop_NTPase"/>
</dbReference>
<dbReference type="EMBL" id="AP022822">
    <property type="protein sequence ID" value="BCA86102.1"/>
    <property type="molecule type" value="Genomic_DNA"/>
</dbReference>
<proteinExistence type="predicted"/>
<dbReference type="AlphaFoldDB" id="A0A679IJ29"/>
<evidence type="ECO:0000313" key="1">
    <source>
        <dbReference type="EMBL" id="BCA86102.1"/>
    </source>
</evidence>
<gene>
    <name evidence="1" type="ORF">EsVE80_16250</name>
</gene>
<dbReference type="RefSeq" id="WP_173103300.1">
    <property type="nucleotide sequence ID" value="NZ_AP022822.1"/>
</dbReference>